<evidence type="ECO:0000313" key="1">
    <source>
        <dbReference type="EMBL" id="ERN02224.1"/>
    </source>
</evidence>
<dbReference type="Gramene" id="ERN02224">
    <property type="protein sequence ID" value="ERN02224"/>
    <property type="gene ID" value="AMTR_s00045p00216650"/>
</dbReference>
<dbReference type="InterPro" id="IPR044824">
    <property type="entry name" value="MAIN-like"/>
</dbReference>
<keyword evidence="2" id="KW-1185">Reference proteome</keyword>
<name>W1P3L8_AMBTC</name>
<dbReference type="Proteomes" id="UP000017836">
    <property type="component" value="Unassembled WGS sequence"/>
</dbReference>
<dbReference type="AlphaFoldDB" id="W1P3L8"/>
<dbReference type="EMBL" id="KI394661">
    <property type="protein sequence ID" value="ERN02224.1"/>
    <property type="molecule type" value="Genomic_DNA"/>
</dbReference>
<accession>W1P3L8</accession>
<dbReference type="HOGENOM" id="CLU_149582_0_0_1"/>
<gene>
    <name evidence="1" type="ORF">AMTR_s00045p00216650</name>
</gene>
<protein>
    <recommendedName>
        <fullName evidence="3">Aminotransferase-like plant mobile domain-containing protein</fullName>
    </recommendedName>
</protein>
<proteinExistence type="predicted"/>
<evidence type="ECO:0008006" key="3">
    <source>
        <dbReference type="Google" id="ProtNLM"/>
    </source>
</evidence>
<dbReference type="GO" id="GO:0010073">
    <property type="term" value="P:meristem maintenance"/>
    <property type="evidence" value="ECO:0007669"/>
    <property type="project" value="InterPro"/>
</dbReference>
<reference evidence="2" key="1">
    <citation type="journal article" date="2013" name="Science">
        <title>The Amborella genome and the evolution of flowering plants.</title>
        <authorList>
            <consortium name="Amborella Genome Project"/>
        </authorList>
    </citation>
    <scope>NUCLEOTIDE SEQUENCE [LARGE SCALE GENOMIC DNA]</scope>
</reference>
<dbReference type="PANTHER" id="PTHR46033">
    <property type="entry name" value="PROTEIN MAIN-LIKE 2"/>
    <property type="match status" value="1"/>
</dbReference>
<sequence length="100" mass="11331">MTPTLFDVHDILGLVVDGEPVTWELSPDASPLEVLRYTRAYLLFLISVTIFTDASIATVPTRYLQFFEDIEEAGDMLGILQPLHFFIDPLESLYIQAKIL</sequence>
<evidence type="ECO:0000313" key="2">
    <source>
        <dbReference type="Proteomes" id="UP000017836"/>
    </source>
</evidence>
<organism evidence="1 2">
    <name type="scientific">Amborella trichopoda</name>
    <dbReference type="NCBI Taxonomy" id="13333"/>
    <lineage>
        <taxon>Eukaryota</taxon>
        <taxon>Viridiplantae</taxon>
        <taxon>Streptophyta</taxon>
        <taxon>Embryophyta</taxon>
        <taxon>Tracheophyta</taxon>
        <taxon>Spermatophyta</taxon>
        <taxon>Magnoliopsida</taxon>
        <taxon>Amborellales</taxon>
        <taxon>Amborellaceae</taxon>
        <taxon>Amborella</taxon>
    </lineage>
</organism>
<dbReference type="PANTHER" id="PTHR46033:SF1">
    <property type="entry name" value="PROTEIN MAIN-LIKE 2"/>
    <property type="match status" value="1"/>
</dbReference>